<evidence type="ECO:0000259" key="1">
    <source>
        <dbReference type="Pfam" id="PF19933"/>
    </source>
</evidence>
<reference evidence="2 3" key="1">
    <citation type="submission" date="2015-11" db="EMBL/GenBank/DDBJ databases">
        <title>Exploring the genomic traits of fungus-feeding bacterial genus Collimonas.</title>
        <authorList>
            <person name="Song C."/>
            <person name="Schmidt R."/>
            <person name="de Jager V."/>
            <person name="Krzyzanowska D."/>
            <person name="Jongedijk E."/>
            <person name="Cankar K."/>
            <person name="Beekwilder J."/>
            <person name="van Veen A."/>
            <person name="de Boer W."/>
            <person name="van Veen J.A."/>
            <person name="Garbeva P."/>
        </authorList>
    </citation>
    <scope>NUCLEOTIDE SEQUENCE [LARGE SCALE GENOMIC DNA]</scope>
    <source>
        <strain evidence="2 3">Ter91</strain>
    </source>
</reference>
<name>A0A127PX48_9BURK</name>
<feature type="domain" description="DUF6396" evidence="1">
    <location>
        <begin position="266"/>
        <end position="309"/>
    </location>
</feature>
<dbReference type="SUPFAM" id="SSF81901">
    <property type="entry name" value="HCP-like"/>
    <property type="match status" value="1"/>
</dbReference>
<dbReference type="KEGG" id="cpra:CPter91_0020"/>
<dbReference type="STRING" id="279113.CPter91_0020"/>
<proteinExistence type="predicted"/>
<dbReference type="InterPro" id="IPR045653">
    <property type="entry name" value="DUF6396"/>
</dbReference>
<organism evidence="2 3">
    <name type="scientific">Collimonas pratensis</name>
    <dbReference type="NCBI Taxonomy" id="279113"/>
    <lineage>
        <taxon>Bacteria</taxon>
        <taxon>Pseudomonadati</taxon>
        <taxon>Pseudomonadota</taxon>
        <taxon>Betaproteobacteria</taxon>
        <taxon>Burkholderiales</taxon>
        <taxon>Oxalobacteraceae</taxon>
        <taxon>Collimonas</taxon>
    </lineage>
</organism>
<dbReference type="AlphaFoldDB" id="A0A127PX48"/>
<sequence>MLCLVSMALSQAACSRDSNLPRNQIPELFHPHRSEFTCKHESTVTPPLDPQAEAWYQEAVALDTPDLWKDDRNWPRIIELYTKAAERKHWKAMNNLATLYQTGVWGLRDPNTVLVTRNSKAAMALTEDAMRMGVPLAYAVMGNYYSDGFGVKQDATSAWAFWQQAADMGSDYAQFTIGRSLLTSQDAPERSRWANTPIGVKMLECAFAQGNGNAAEELGVQYKIVNNDKPHALYYFHEGVKFGSTRAANYLADEFENAEGLAPHGVDQARADRYWLLGKALANNPNLRFPNLDKVLPLPPAKLPHWNGNKIDLLNAAKPAL</sequence>
<evidence type="ECO:0000313" key="2">
    <source>
        <dbReference type="EMBL" id="AMP02420.1"/>
    </source>
</evidence>
<dbReference type="Pfam" id="PF08238">
    <property type="entry name" value="Sel1"/>
    <property type="match status" value="3"/>
</dbReference>
<dbReference type="InterPro" id="IPR050767">
    <property type="entry name" value="Sel1_AlgK"/>
</dbReference>
<dbReference type="PATRIC" id="fig|279113.9.peg.21"/>
<protein>
    <submittedName>
        <fullName evidence="2">Sel1 repeat family protein</fullName>
    </submittedName>
</protein>
<gene>
    <name evidence="2" type="ORF">CPter91_0020</name>
</gene>
<dbReference type="SMART" id="SM00671">
    <property type="entry name" value="SEL1"/>
    <property type="match status" value="2"/>
</dbReference>
<dbReference type="Gene3D" id="1.25.40.10">
    <property type="entry name" value="Tetratricopeptide repeat domain"/>
    <property type="match status" value="1"/>
</dbReference>
<evidence type="ECO:0000313" key="3">
    <source>
        <dbReference type="Proteomes" id="UP000074561"/>
    </source>
</evidence>
<dbReference type="InterPro" id="IPR006597">
    <property type="entry name" value="Sel1-like"/>
</dbReference>
<dbReference type="PANTHER" id="PTHR11102:SF160">
    <property type="entry name" value="ERAD-ASSOCIATED E3 UBIQUITIN-PROTEIN LIGASE COMPONENT HRD3"/>
    <property type="match status" value="1"/>
</dbReference>
<accession>A0A127PX48</accession>
<dbReference type="EMBL" id="CP013234">
    <property type="protein sequence ID" value="AMP02420.1"/>
    <property type="molecule type" value="Genomic_DNA"/>
</dbReference>
<dbReference type="Proteomes" id="UP000074561">
    <property type="component" value="Chromosome"/>
</dbReference>
<dbReference type="PANTHER" id="PTHR11102">
    <property type="entry name" value="SEL-1-LIKE PROTEIN"/>
    <property type="match status" value="1"/>
</dbReference>
<dbReference type="Pfam" id="PF19933">
    <property type="entry name" value="DUF6396"/>
    <property type="match status" value="1"/>
</dbReference>
<dbReference type="InterPro" id="IPR011990">
    <property type="entry name" value="TPR-like_helical_dom_sf"/>
</dbReference>